<dbReference type="PANTHER" id="PTHR43252:SF6">
    <property type="entry name" value="NEGATIVE TRANSCRIPTION REGULATOR PADR"/>
    <property type="match status" value="1"/>
</dbReference>
<evidence type="ECO:0000259" key="1">
    <source>
        <dbReference type="Pfam" id="PF03551"/>
    </source>
</evidence>
<dbReference type="PANTHER" id="PTHR43252">
    <property type="entry name" value="TRANSCRIPTIONAL REGULATOR YQJI"/>
    <property type="match status" value="1"/>
</dbReference>
<dbReference type="InterPro" id="IPR036390">
    <property type="entry name" value="WH_DNA-bd_sf"/>
</dbReference>
<evidence type="ECO:0000313" key="3">
    <source>
        <dbReference type="EMBL" id="GFJ82998.1"/>
    </source>
</evidence>
<dbReference type="InterPro" id="IPR018309">
    <property type="entry name" value="Tscrpt_reg_PadR_C"/>
</dbReference>
<comment type="caution">
    <text evidence="3">The sequence shown here is derived from an EMBL/GenBank/DDBJ whole genome shotgun (WGS) entry which is preliminary data.</text>
</comment>
<name>A0A6V8KKH6_9ACTN</name>
<dbReference type="EMBL" id="BLPF01000002">
    <property type="protein sequence ID" value="GFJ82998.1"/>
    <property type="molecule type" value="Genomic_DNA"/>
</dbReference>
<dbReference type="RefSeq" id="WP_173064212.1">
    <property type="nucleotide sequence ID" value="NZ_BAABGO010000004.1"/>
</dbReference>
<dbReference type="SUPFAM" id="SSF46785">
    <property type="entry name" value="Winged helix' DNA-binding domain"/>
    <property type="match status" value="1"/>
</dbReference>
<reference evidence="3 4" key="2">
    <citation type="submission" date="2020-03" db="EMBL/GenBank/DDBJ databases">
        <authorList>
            <person name="Ichikawa N."/>
            <person name="Kimura A."/>
            <person name="Kitahashi Y."/>
            <person name="Uohara A."/>
        </authorList>
    </citation>
    <scope>NUCLEOTIDE SEQUENCE [LARGE SCALE GENOMIC DNA]</scope>
    <source>
        <strain evidence="3 4">NBRC 108639</strain>
    </source>
</reference>
<gene>
    <name evidence="3" type="ORF">Phou_071780</name>
</gene>
<dbReference type="InterPro" id="IPR005149">
    <property type="entry name" value="Tscrpt_reg_PadR_N"/>
</dbReference>
<feature type="domain" description="Transcription regulator PadR N-terminal" evidence="1">
    <location>
        <begin position="5"/>
        <end position="78"/>
    </location>
</feature>
<dbReference type="Proteomes" id="UP000482800">
    <property type="component" value="Unassembled WGS sequence"/>
</dbReference>
<evidence type="ECO:0000313" key="4">
    <source>
        <dbReference type="Proteomes" id="UP000482800"/>
    </source>
</evidence>
<accession>A0A6V8KKH6</accession>
<dbReference type="AlphaFoldDB" id="A0A6V8KKH6"/>
<organism evidence="3 4">
    <name type="scientific">Phytohabitans houttuyneae</name>
    <dbReference type="NCBI Taxonomy" id="1076126"/>
    <lineage>
        <taxon>Bacteria</taxon>
        <taxon>Bacillati</taxon>
        <taxon>Actinomycetota</taxon>
        <taxon>Actinomycetes</taxon>
        <taxon>Micromonosporales</taxon>
        <taxon>Micromonosporaceae</taxon>
    </lineage>
</organism>
<reference evidence="3 4" key="1">
    <citation type="submission" date="2020-03" db="EMBL/GenBank/DDBJ databases">
        <title>Whole genome shotgun sequence of Phytohabitans houttuyneae NBRC 108639.</title>
        <authorList>
            <person name="Komaki H."/>
            <person name="Tamura T."/>
        </authorList>
    </citation>
    <scope>NUCLEOTIDE SEQUENCE [LARGE SCALE GENOMIC DNA]</scope>
    <source>
        <strain evidence="3 4">NBRC 108639</strain>
    </source>
</reference>
<keyword evidence="4" id="KW-1185">Reference proteome</keyword>
<protein>
    <submittedName>
        <fullName evidence="3">PadR family transcriptional regulator</fullName>
    </submittedName>
</protein>
<dbReference type="Pfam" id="PF03551">
    <property type="entry name" value="PadR"/>
    <property type="match status" value="1"/>
</dbReference>
<sequence>MREAMLAMLAKEPAHGYELRQRLIQALGPIGEVVNSGQIYVTLQRLEKAGLVRGVQVEQSTAPDKRVYEATPEGREHVAGWLLDASWPKVAPTEFHLKLVAAAATGLADPVALIDAQRRELLRRLRDVQRLAESEPAGGDGVLILEGSALRLQADIRWLEACEQRWSARSTGSES</sequence>
<dbReference type="InterPro" id="IPR036388">
    <property type="entry name" value="WH-like_DNA-bd_sf"/>
</dbReference>
<evidence type="ECO:0000259" key="2">
    <source>
        <dbReference type="Pfam" id="PF10400"/>
    </source>
</evidence>
<proteinExistence type="predicted"/>
<feature type="domain" description="Transcription regulator PadR C-terminal" evidence="2">
    <location>
        <begin position="94"/>
        <end position="164"/>
    </location>
</feature>
<dbReference type="Pfam" id="PF10400">
    <property type="entry name" value="Vir_act_alpha_C"/>
    <property type="match status" value="1"/>
</dbReference>
<dbReference type="Gene3D" id="1.10.10.10">
    <property type="entry name" value="Winged helix-like DNA-binding domain superfamily/Winged helix DNA-binding domain"/>
    <property type="match status" value="1"/>
</dbReference>